<accession>A0A502GH12</accession>
<keyword evidence="3 6" id="KW-0732">Signal</keyword>
<dbReference type="GO" id="GO:0009279">
    <property type="term" value="C:cell outer membrane"/>
    <property type="evidence" value="ECO:0007669"/>
    <property type="project" value="UniProtKB-SubCell"/>
</dbReference>
<dbReference type="PANTHER" id="PTHR38776:SF1">
    <property type="entry name" value="MLTA-INTERACTING PROTEIN-RELATED"/>
    <property type="match status" value="1"/>
</dbReference>
<comment type="similarity">
    <text evidence="2">Belongs to the MipA/OmpV family.</text>
</comment>
<dbReference type="PANTHER" id="PTHR38776">
    <property type="entry name" value="MLTA-INTERACTING PROTEIN-RELATED"/>
    <property type="match status" value="1"/>
</dbReference>
<dbReference type="AlphaFoldDB" id="A0A502GH12"/>
<evidence type="ECO:0000256" key="4">
    <source>
        <dbReference type="ARBA" id="ARBA00023136"/>
    </source>
</evidence>
<feature type="signal peptide" evidence="6">
    <location>
        <begin position="1"/>
        <end position="24"/>
    </location>
</feature>
<comment type="subcellular location">
    <subcellularLocation>
        <location evidence="1">Cell outer membrane</location>
    </subcellularLocation>
</comment>
<evidence type="ECO:0000313" key="7">
    <source>
        <dbReference type="EMBL" id="TPG60882.1"/>
    </source>
</evidence>
<dbReference type="Pfam" id="PF06629">
    <property type="entry name" value="MipA"/>
    <property type="match status" value="1"/>
</dbReference>
<evidence type="ECO:0000313" key="8">
    <source>
        <dbReference type="Proteomes" id="UP000317663"/>
    </source>
</evidence>
<name>A0A502GH12_9GAMM</name>
<evidence type="ECO:0000256" key="6">
    <source>
        <dbReference type="SAM" id="SignalP"/>
    </source>
</evidence>
<comment type="caution">
    <text evidence="7">The sequence shown here is derived from an EMBL/GenBank/DDBJ whole genome shotgun (WGS) entry which is preliminary data.</text>
</comment>
<keyword evidence="4" id="KW-0472">Membrane</keyword>
<sequence>MNVRDIAFYSTALLYGVTLTNAYADDNTAAAQDTFTVGLAAQNTPRYSGSDERRWTLLPLVQARSGAFFIDTQKGVGYDLQTSSGIYFEHVLGYAFGRDDKNSAWRDGADNLNGMGSIKGAVNTSMALGWQFSPWISVEAKAILPLTDSQGVQYQPSVTGVLFQNTSDLLALQATTLFGDARNNQIFYGVNAKQSQESGYRQYQAAGGLYGGLLSLSWSHQYTRQWGLGINAEYTRLSDKVAESPIIQRQDEVDTTLAINYTF</sequence>
<proteinExistence type="inferred from homology"/>
<dbReference type="OrthoDB" id="5951177at2"/>
<feature type="chain" id="PRO_5021384700" evidence="6">
    <location>
        <begin position="25"/>
        <end position="263"/>
    </location>
</feature>
<dbReference type="EMBL" id="RCZD01000007">
    <property type="protein sequence ID" value="TPG60882.1"/>
    <property type="molecule type" value="Genomic_DNA"/>
</dbReference>
<evidence type="ECO:0000256" key="1">
    <source>
        <dbReference type="ARBA" id="ARBA00004442"/>
    </source>
</evidence>
<dbReference type="Proteomes" id="UP000317663">
    <property type="component" value="Unassembled WGS sequence"/>
</dbReference>
<organism evidence="7 8">
    <name type="scientific">Ewingella americana</name>
    <dbReference type="NCBI Taxonomy" id="41202"/>
    <lineage>
        <taxon>Bacteria</taxon>
        <taxon>Pseudomonadati</taxon>
        <taxon>Pseudomonadota</taxon>
        <taxon>Gammaproteobacteria</taxon>
        <taxon>Enterobacterales</taxon>
        <taxon>Yersiniaceae</taxon>
        <taxon>Ewingella</taxon>
    </lineage>
</organism>
<dbReference type="RefSeq" id="WP_140473566.1">
    <property type="nucleotide sequence ID" value="NZ_RCZD01000007.1"/>
</dbReference>
<evidence type="ECO:0000256" key="2">
    <source>
        <dbReference type="ARBA" id="ARBA00005722"/>
    </source>
</evidence>
<keyword evidence="8" id="KW-1185">Reference proteome</keyword>
<evidence type="ECO:0000256" key="3">
    <source>
        <dbReference type="ARBA" id="ARBA00022729"/>
    </source>
</evidence>
<evidence type="ECO:0000256" key="5">
    <source>
        <dbReference type="ARBA" id="ARBA00023237"/>
    </source>
</evidence>
<reference evidence="7 8" key="1">
    <citation type="journal article" date="2019" name="Environ. Microbiol.">
        <title>Species interactions and distinct microbial communities in high Arctic permafrost affected cryosols are associated with the CH4 and CO2 gas fluxes.</title>
        <authorList>
            <person name="Altshuler I."/>
            <person name="Hamel J."/>
            <person name="Turney S."/>
            <person name="Magnuson E."/>
            <person name="Levesque R."/>
            <person name="Greer C."/>
            <person name="Whyte L.G."/>
        </authorList>
    </citation>
    <scope>NUCLEOTIDE SEQUENCE [LARGE SCALE GENOMIC DNA]</scope>
    <source>
        <strain evidence="7 8">E4</strain>
    </source>
</reference>
<keyword evidence="5" id="KW-0998">Cell outer membrane</keyword>
<gene>
    <name evidence="7" type="ORF">EAH77_14905</name>
</gene>
<dbReference type="InterPro" id="IPR010583">
    <property type="entry name" value="MipA"/>
</dbReference>
<protein>
    <submittedName>
        <fullName evidence="7">MipA/OmpV family protein</fullName>
    </submittedName>
</protein>